<proteinExistence type="predicted"/>
<gene>
    <name evidence="1" type="ORF">A2669_03160</name>
</gene>
<evidence type="ECO:0000313" key="1">
    <source>
        <dbReference type="EMBL" id="OGN06615.1"/>
    </source>
</evidence>
<sequence>MEIKVIRFWLVQMPGGEYLLRRRYQRLQKQRSTRPRPSRYGDVVATISCGIIGSAVAFSVDHDVQIINDGEELNRAARAARRLLQKRFKGSTLVPA</sequence>
<dbReference type="Proteomes" id="UP000177605">
    <property type="component" value="Unassembled WGS sequence"/>
</dbReference>
<evidence type="ECO:0000313" key="2">
    <source>
        <dbReference type="Proteomes" id="UP000177605"/>
    </source>
</evidence>
<protein>
    <submittedName>
        <fullName evidence="1">Uncharacterized protein</fullName>
    </submittedName>
</protein>
<dbReference type="EMBL" id="MGJM01000013">
    <property type="protein sequence ID" value="OGN06615.1"/>
    <property type="molecule type" value="Genomic_DNA"/>
</dbReference>
<comment type="caution">
    <text evidence="1">The sequence shown here is derived from an EMBL/GenBank/DDBJ whole genome shotgun (WGS) entry which is preliminary data.</text>
</comment>
<dbReference type="AlphaFoldDB" id="A0A1F8F0G9"/>
<reference evidence="1 2" key="1">
    <citation type="journal article" date="2016" name="Nat. Commun.">
        <title>Thousands of microbial genomes shed light on interconnected biogeochemical processes in an aquifer system.</title>
        <authorList>
            <person name="Anantharaman K."/>
            <person name="Brown C.T."/>
            <person name="Hug L.A."/>
            <person name="Sharon I."/>
            <person name="Castelle C.J."/>
            <person name="Probst A.J."/>
            <person name="Thomas B.C."/>
            <person name="Singh A."/>
            <person name="Wilkins M.J."/>
            <person name="Karaoz U."/>
            <person name="Brodie E.L."/>
            <person name="Williams K.H."/>
            <person name="Hubbard S.S."/>
            <person name="Banfield J.F."/>
        </authorList>
    </citation>
    <scope>NUCLEOTIDE SEQUENCE [LARGE SCALE GENOMIC DNA]</scope>
</reference>
<accession>A0A1F8F0G9</accession>
<name>A0A1F8F0G9_9BACT</name>
<organism evidence="1 2">
    <name type="scientific">Candidatus Yanofskybacteria bacterium RIFCSPHIGHO2_01_FULL_48_25b</name>
    <dbReference type="NCBI Taxonomy" id="1802672"/>
    <lineage>
        <taxon>Bacteria</taxon>
        <taxon>Candidatus Yanofskyibacteriota</taxon>
    </lineage>
</organism>